<proteinExistence type="inferred from homology"/>
<feature type="active site" evidence="5">
    <location>
        <position position="152"/>
    </location>
</feature>
<reference evidence="6" key="1">
    <citation type="submission" date="2023-10" db="EMBL/GenBank/DDBJ databases">
        <authorList>
            <person name="Chen Y."/>
            <person name="Shah S."/>
            <person name="Dougan E. K."/>
            <person name="Thang M."/>
            <person name="Chan C."/>
        </authorList>
    </citation>
    <scope>NUCLEOTIDE SEQUENCE [LARGE SCALE GENOMIC DNA]</scope>
</reference>
<dbReference type="EC" id="2.1.1.37" evidence="1"/>
<dbReference type="InterPro" id="IPR050390">
    <property type="entry name" value="C5-Methyltransferase"/>
</dbReference>
<dbReference type="Proteomes" id="UP001189429">
    <property type="component" value="Unassembled WGS sequence"/>
</dbReference>
<dbReference type="PRINTS" id="PR00105">
    <property type="entry name" value="C5METTRFRASE"/>
</dbReference>
<keyword evidence="2 5" id="KW-0489">Methyltransferase</keyword>
<evidence type="ECO:0000256" key="1">
    <source>
        <dbReference type="ARBA" id="ARBA00011975"/>
    </source>
</evidence>
<accession>A0ABN9UNY6</accession>
<evidence type="ECO:0000256" key="4">
    <source>
        <dbReference type="ARBA" id="ARBA00022691"/>
    </source>
</evidence>
<keyword evidence="7" id="KW-1185">Reference proteome</keyword>
<organism evidence="6 7">
    <name type="scientific">Prorocentrum cordatum</name>
    <dbReference type="NCBI Taxonomy" id="2364126"/>
    <lineage>
        <taxon>Eukaryota</taxon>
        <taxon>Sar</taxon>
        <taxon>Alveolata</taxon>
        <taxon>Dinophyceae</taxon>
        <taxon>Prorocentrales</taxon>
        <taxon>Prorocentraceae</taxon>
        <taxon>Prorocentrum</taxon>
    </lineage>
</organism>
<gene>
    <name evidence="6" type="ORF">PCOR1329_LOCUS50267</name>
</gene>
<evidence type="ECO:0000256" key="5">
    <source>
        <dbReference type="PROSITE-ProRule" id="PRU01016"/>
    </source>
</evidence>
<evidence type="ECO:0000256" key="2">
    <source>
        <dbReference type="ARBA" id="ARBA00022603"/>
    </source>
</evidence>
<name>A0ABN9UNY6_9DINO</name>
<evidence type="ECO:0000313" key="6">
    <source>
        <dbReference type="EMBL" id="CAK0861654.1"/>
    </source>
</evidence>
<dbReference type="SUPFAM" id="SSF53335">
    <property type="entry name" value="S-adenosyl-L-methionine-dependent methyltransferases"/>
    <property type="match status" value="1"/>
</dbReference>
<dbReference type="InterPro" id="IPR001525">
    <property type="entry name" value="C5_MeTfrase"/>
</dbReference>
<comment type="similarity">
    <text evidence="5">Belongs to the class I-like SAM-binding methyltransferase superfamily. C5-methyltransferase family.</text>
</comment>
<evidence type="ECO:0000256" key="3">
    <source>
        <dbReference type="ARBA" id="ARBA00022679"/>
    </source>
</evidence>
<dbReference type="PANTHER" id="PTHR10629">
    <property type="entry name" value="CYTOSINE-SPECIFIC METHYLTRANSFERASE"/>
    <property type="match status" value="1"/>
</dbReference>
<sequence>MASLSQVSFQDFQWSPPNPCDHASSWMAAKAKKVSSKKTLKKLSKRPAGHALPALRIEPAPEAPLEDVTIFNETARGNAPVRIGGDCSGWCTEHAASLAVLSVGLIHVFASDSCKAARKFIHRFCQPLHLYNDVTTRAAPNNLDLYVAGFPCQPWSIAAGNGEGLSDKRGRGGIVEYIVDYIDKARPKSFLLENAPGLVTKFVSVFNLVIGTLRALKDSTTGKAAYAVHWKILKPDVEGGLPQHRPRVYVVGILQTEMRRQFQWPTPIDTVALSQILEEHTGTWADLEQLSATKKTNVIKCLAKTCDDGALPQDIDAIFDIGGTKPTIMKEVCPCLTVTRCQDQAYFSSQQFRTLTITDMMRLQGVDENMFAGWDEILSPRQMGSLIGNAMCQSIVERVLRGIYLSLGVPCK</sequence>
<keyword evidence="4 5" id="KW-0949">S-adenosyl-L-methionine</keyword>
<dbReference type="Pfam" id="PF00145">
    <property type="entry name" value="DNA_methylase"/>
    <property type="match status" value="1"/>
</dbReference>
<dbReference type="PANTHER" id="PTHR10629:SF52">
    <property type="entry name" value="DNA (CYTOSINE-5)-METHYLTRANSFERASE 1"/>
    <property type="match status" value="1"/>
</dbReference>
<dbReference type="Gene3D" id="3.40.50.150">
    <property type="entry name" value="Vaccinia Virus protein VP39"/>
    <property type="match status" value="1"/>
</dbReference>
<evidence type="ECO:0000313" key="7">
    <source>
        <dbReference type="Proteomes" id="UP001189429"/>
    </source>
</evidence>
<dbReference type="PROSITE" id="PS51679">
    <property type="entry name" value="SAM_MT_C5"/>
    <property type="match status" value="1"/>
</dbReference>
<dbReference type="InterPro" id="IPR029063">
    <property type="entry name" value="SAM-dependent_MTases_sf"/>
</dbReference>
<comment type="caution">
    <text evidence="6">The sequence shown here is derived from an EMBL/GenBank/DDBJ whole genome shotgun (WGS) entry which is preliminary data.</text>
</comment>
<dbReference type="EMBL" id="CAUYUJ010016083">
    <property type="protein sequence ID" value="CAK0861654.1"/>
    <property type="molecule type" value="Genomic_DNA"/>
</dbReference>
<protein>
    <recommendedName>
        <fullName evidence="1">DNA (cytosine-5-)-methyltransferase</fullName>
        <ecNumber evidence="1">2.1.1.37</ecNumber>
    </recommendedName>
</protein>
<keyword evidence="3 5" id="KW-0808">Transferase</keyword>